<reference evidence="1 2" key="1">
    <citation type="submission" date="2018-05" db="EMBL/GenBank/DDBJ databases">
        <title>Complete genome sequence of Megasphaera sp. AJH120T, isolated from the ceca of a chicken.</title>
        <authorList>
            <person name="Maki J."/>
            <person name="Looft T."/>
        </authorList>
    </citation>
    <scope>NUCLEOTIDE SEQUENCE [LARGE SCALE GENOMIC DNA]</scope>
    <source>
        <strain evidence="1 2">AJH120</strain>
    </source>
</reference>
<organism evidence="1 2">
    <name type="scientific">Megasphaera stantonii</name>
    <dbReference type="NCBI Taxonomy" id="2144175"/>
    <lineage>
        <taxon>Bacteria</taxon>
        <taxon>Bacillati</taxon>
        <taxon>Bacillota</taxon>
        <taxon>Negativicutes</taxon>
        <taxon>Veillonellales</taxon>
        <taxon>Veillonellaceae</taxon>
        <taxon>Megasphaera</taxon>
    </lineage>
</organism>
<keyword evidence="2" id="KW-1185">Reference proteome</keyword>
<proteinExistence type="predicted"/>
<evidence type="ECO:0008006" key="3">
    <source>
        <dbReference type="Google" id="ProtNLM"/>
    </source>
</evidence>
<dbReference type="EMBL" id="CP029462">
    <property type="protein sequence ID" value="AXL20744.1"/>
    <property type="molecule type" value="Genomic_DNA"/>
</dbReference>
<dbReference type="AlphaFoldDB" id="A0A346AY01"/>
<accession>A0A346AY01</accession>
<dbReference type="Proteomes" id="UP000254337">
    <property type="component" value="Chromosome"/>
</dbReference>
<dbReference type="Gene3D" id="3.30.420.40">
    <property type="match status" value="2"/>
</dbReference>
<name>A0A346AY01_9FIRM</name>
<dbReference type="Gene3D" id="3.90.640.10">
    <property type="entry name" value="Actin, Chain A, domain 4"/>
    <property type="match status" value="1"/>
</dbReference>
<evidence type="ECO:0000313" key="1">
    <source>
        <dbReference type="EMBL" id="AXL20744.1"/>
    </source>
</evidence>
<evidence type="ECO:0000313" key="2">
    <source>
        <dbReference type="Proteomes" id="UP000254337"/>
    </source>
</evidence>
<dbReference type="OrthoDB" id="8476780at2"/>
<protein>
    <recommendedName>
        <fullName evidence="3">Molecular chaperone DnaK</fullName>
    </recommendedName>
</protein>
<dbReference type="KEGG" id="meg:DKB62_03710"/>
<gene>
    <name evidence="1" type="ORF">DKB62_03710</name>
</gene>
<sequence length="1003" mass="113791">MTKIVSRLPITAGELDVWNQNTIAAWIDEDCRELERQLENLCKYVNDRLINDKSVFMSNKGVWYIPDIVGLFPDVNHCGYFVSSAVPSSNVYSTIANTYGVKEENIFIFSQFDGTLPSCEEVKKCVAIPLIRSGGYIQLNGMLSYGLAYRQENTIWAYNLYDGEDREFGRCTCTRTIGVMPIYRLKGIDAQPITGIETLLLWAKNGLRPSDNWLSNTETAYDLFMSLYKKYSDYFIIHDEIIGLDKKKIVADLVAGTSFDFISHTPEEAQAVIQSREVRRDKLYADELRISLLQCDKQRADLDVYDENILFDPNRGHWDLWDWNEDEETAGELVLPEGLTARDPAEDINHGIVGIDFGTKSTVVVYENENLQTLPLQVGSGNYSQGVQLQNYENPTVVQFIDIESFMNAYKARKGRPYTSWNDVTVSHTAYDNLSNSSSDKYYSFFDSIKQWCGTDKQRVKIKDAKGVIKDLPPFLELMDEDINPVEIYAYYLGLYINNMLQEKHIFLQYIMSFPVTYDRGIREKMRRSFEAGIRKSLPTALLSNEEAMRQFIVQEGVSEPAAYAMTALEEFGFDPCGDAENYYSVFDFGGGTTDFDFGVLRESESDRYDYTLIHFGANGDRTLGGENLLKLLAFEVFKTNKETLLNPSGNTDGPQHKIPFTWAAQKQDFAGSEGLIKDSQEAHINMHNLIEELRPIWEEPEGETAQKMIDSGIINVNLFADDGMQYPNMALVLPAVQKEGNTASDLTSILRKRIERGIHNFFVALREAFDKSASDETYKIKALSDVDAIAVFLAGNSSKSSIVTAIFDEYIREDGEARTILGFGKDQPMPEFVLYPALGTEEAYKKQEELGLPVQKDNLEKPTGKTGVAFGLLRCREGGNIKVIDITPDHTKVQFQYYIGRNKKRKFRTVIDRNTKMNQWYKFIDASASFDLLYTDMPIAATNTAPVTIARQIHVTLDKPVPDAYVYIRPINSHTLEYAIAKNEDELNAESMKNEPFTIELG</sequence>
<dbReference type="RefSeq" id="WP_107196593.1">
    <property type="nucleotide sequence ID" value="NZ_CP029462.1"/>
</dbReference>